<name>A0A5J4Z613_PORPP</name>
<dbReference type="AlphaFoldDB" id="A0A5J4Z613"/>
<evidence type="ECO:0000313" key="2">
    <source>
        <dbReference type="EMBL" id="KAA8498680.1"/>
    </source>
</evidence>
<proteinExistence type="predicted"/>
<keyword evidence="1" id="KW-1133">Transmembrane helix</keyword>
<evidence type="ECO:0008006" key="4">
    <source>
        <dbReference type="Google" id="ProtNLM"/>
    </source>
</evidence>
<comment type="caution">
    <text evidence="2">The sequence shown here is derived from an EMBL/GenBank/DDBJ whole genome shotgun (WGS) entry which is preliminary data.</text>
</comment>
<dbReference type="EMBL" id="VRMN01000001">
    <property type="protein sequence ID" value="KAA8498680.1"/>
    <property type="molecule type" value="Genomic_DNA"/>
</dbReference>
<sequence>MASRSASSHRHFMDNETGQLCLRGDERRVDCLDGERRGHFKIIRDASLENEQQCQLQGVRLPKQRGLAFLTLSALHVFCAGGLVFVEGEQWMRWAGPGGLTIYCIGMIVAMTRVDVGQLRVAESAQVVATCIYLIVLLALGLTVMRDHHPLVAAFLNMCDSIMSCPLAPSSYMALFLALQGGLLLVFWASSRPRMEQGSHPLDVQQTGAAPEDILEQRMKALALNDSFESD</sequence>
<organism evidence="2 3">
    <name type="scientific">Porphyridium purpureum</name>
    <name type="common">Red alga</name>
    <name type="synonym">Porphyridium cruentum</name>
    <dbReference type="NCBI Taxonomy" id="35688"/>
    <lineage>
        <taxon>Eukaryota</taxon>
        <taxon>Rhodophyta</taxon>
        <taxon>Bangiophyceae</taxon>
        <taxon>Porphyridiales</taxon>
        <taxon>Porphyridiaceae</taxon>
        <taxon>Porphyridium</taxon>
    </lineage>
</organism>
<evidence type="ECO:0000256" key="1">
    <source>
        <dbReference type="SAM" id="Phobius"/>
    </source>
</evidence>
<keyword evidence="1" id="KW-0472">Membrane</keyword>
<protein>
    <recommendedName>
        <fullName evidence="4">Transmembrane protein</fullName>
    </recommendedName>
</protein>
<keyword evidence="1" id="KW-0812">Transmembrane</keyword>
<evidence type="ECO:0000313" key="3">
    <source>
        <dbReference type="Proteomes" id="UP000324585"/>
    </source>
</evidence>
<keyword evidence="3" id="KW-1185">Reference proteome</keyword>
<feature type="transmembrane region" description="Helical" evidence="1">
    <location>
        <begin position="91"/>
        <end position="112"/>
    </location>
</feature>
<feature type="transmembrane region" description="Helical" evidence="1">
    <location>
        <begin position="124"/>
        <end position="145"/>
    </location>
</feature>
<reference evidence="3" key="1">
    <citation type="journal article" date="2019" name="Nat. Commun.">
        <title>Expansion of phycobilisome linker gene families in mesophilic red algae.</title>
        <authorList>
            <person name="Lee J."/>
            <person name="Kim D."/>
            <person name="Bhattacharya D."/>
            <person name="Yoon H.S."/>
        </authorList>
    </citation>
    <scope>NUCLEOTIDE SEQUENCE [LARGE SCALE GENOMIC DNA]</scope>
    <source>
        <strain evidence="3">CCMP 1328</strain>
    </source>
</reference>
<accession>A0A5J4Z613</accession>
<gene>
    <name evidence="2" type="ORF">FVE85_6265</name>
</gene>
<feature type="transmembrane region" description="Helical" evidence="1">
    <location>
        <begin position="171"/>
        <end position="189"/>
    </location>
</feature>
<feature type="transmembrane region" description="Helical" evidence="1">
    <location>
        <begin position="67"/>
        <end position="85"/>
    </location>
</feature>
<dbReference type="Proteomes" id="UP000324585">
    <property type="component" value="Unassembled WGS sequence"/>
</dbReference>